<sequence>MTATSDIDDRETTHTEPWCDTKLHTLPVPPGVEDPGCHRIIQAGSLYALITRHHTGVVVAALGRNVVPIETFREYVAQAGTQLAYIPLQRTA</sequence>
<keyword evidence="2" id="KW-1185">Reference proteome</keyword>
<dbReference type="RefSeq" id="WP_307247500.1">
    <property type="nucleotide sequence ID" value="NZ_JAUSQZ010000001.1"/>
</dbReference>
<protein>
    <submittedName>
        <fullName evidence="1">Uncharacterized protein</fullName>
    </submittedName>
</protein>
<gene>
    <name evidence="1" type="ORF">J2S57_005122</name>
</gene>
<organism evidence="1 2">
    <name type="scientific">Kineosporia succinea</name>
    <dbReference type="NCBI Taxonomy" id="84632"/>
    <lineage>
        <taxon>Bacteria</taxon>
        <taxon>Bacillati</taxon>
        <taxon>Actinomycetota</taxon>
        <taxon>Actinomycetes</taxon>
        <taxon>Kineosporiales</taxon>
        <taxon>Kineosporiaceae</taxon>
        <taxon>Kineosporia</taxon>
    </lineage>
</organism>
<accession>A0ABT9P9K7</accession>
<name>A0ABT9P9K7_9ACTN</name>
<comment type="caution">
    <text evidence="1">The sequence shown here is derived from an EMBL/GenBank/DDBJ whole genome shotgun (WGS) entry which is preliminary data.</text>
</comment>
<dbReference type="EMBL" id="JAUSQZ010000001">
    <property type="protein sequence ID" value="MDP9829373.1"/>
    <property type="molecule type" value="Genomic_DNA"/>
</dbReference>
<evidence type="ECO:0000313" key="1">
    <source>
        <dbReference type="EMBL" id="MDP9829373.1"/>
    </source>
</evidence>
<reference evidence="1 2" key="1">
    <citation type="submission" date="2023-07" db="EMBL/GenBank/DDBJ databases">
        <title>Sequencing the genomes of 1000 actinobacteria strains.</title>
        <authorList>
            <person name="Klenk H.-P."/>
        </authorList>
    </citation>
    <scope>NUCLEOTIDE SEQUENCE [LARGE SCALE GENOMIC DNA]</scope>
    <source>
        <strain evidence="1 2">DSM 44388</strain>
    </source>
</reference>
<proteinExistence type="predicted"/>
<dbReference type="Proteomes" id="UP001235712">
    <property type="component" value="Unassembled WGS sequence"/>
</dbReference>
<evidence type="ECO:0000313" key="2">
    <source>
        <dbReference type="Proteomes" id="UP001235712"/>
    </source>
</evidence>